<keyword evidence="2" id="KW-1185">Reference proteome</keyword>
<evidence type="ECO:0008006" key="3">
    <source>
        <dbReference type="Google" id="ProtNLM"/>
    </source>
</evidence>
<name>A0A8J3XV87_9ACTN</name>
<accession>A0A8J3XV87</accession>
<gene>
    <name evidence="1" type="ORF">Pth03_18400</name>
</gene>
<evidence type="ECO:0000313" key="2">
    <source>
        <dbReference type="Proteomes" id="UP000605992"/>
    </source>
</evidence>
<dbReference type="AlphaFoldDB" id="A0A8J3XV87"/>
<organism evidence="1 2">
    <name type="scientific">Planotetraspora thailandica</name>
    <dbReference type="NCBI Taxonomy" id="487172"/>
    <lineage>
        <taxon>Bacteria</taxon>
        <taxon>Bacillati</taxon>
        <taxon>Actinomycetota</taxon>
        <taxon>Actinomycetes</taxon>
        <taxon>Streptosporangiales</taxon>
        <taxon>Streptosporangiaceae</taxon>
        <taxon>Planotetraspora</taxon>
    </lineage>
</organism>
<dbReference type="EMBL" id="BOOR01000010">
    <property type="protein sequence ID" value="GII53451.1"/>
    <property type="molecule type" value="Genomic_DNA"/>
</dbReference>
<proteinExistence type="predicted"/>
<dbReference type="PROSITE" id="PS51257">
    <property type="entry name" value="PROKAR_LIPOPROTEIN"/>
    <property type="match status" value="1"/>
</dbReference>
<comment type="caution">
    <text evidence="1">The sequence shown here is derived from an EMBL/GenBank/DDBJ whole genome shotgun (WGS) entry which is preliminary data.</text>
</comment>
<protein>
    <recommendedName>
        <fullName evidence="3">Lipoprotein</fullName>
    </recommendedName>
</protein>
<sequence>MRLPTMPVPVRVPVSRLPAAGVAGLLILGVACAAPGSAKEPPVYVLNLYGAEEGRSDQKPGDLTVSEFSTLNGVTWQSWGPTRAAGSGELTGSWCLPQCMDTPYTATVTLSNVAAVKGKGYFTKYEITAQLPQDQRDKADLTGTLPTP</sequence>
<dbReference type="Proteomes" id="UP000605992">
    <property type="component" value="Unassembled WGS sequence"/>
</dbReference>
<evidence type="ECO:0000313" key="1">
    <source>
        <dbReference type="EMBL" id="GII53451.1"/>
    </source>
</evidence>
<dbReference type="RefSeq" id="WP_203943724.1">
    <property type="nucleotide sequence ID" value="NZ_BOOR01000010.1"/>
</dbReference>
<reference evidence="1" key="1">
    <citation type="submission" date="2021-01" db="EMBL/GenBank/DDBJ databases">
        <title>Whole genome shotgun sequence of Planotetraspora thailandica NBRC 104271.</title>
        <authorList>
            <person name="Komaki H."/>
            <person name="Tamura T."/>
        </authorList>
    </citation>
    <scope>NUCLEOTIDE SEQUENCE</scope>
    <source>
        <strain evidence="1">NBRC 104271</strain>
    </source>
</reference>